<name>A0ABY9MBN2_9BURK</name>
<evidence type="ECO:0000313" key="3">
    <source>
        <dbReference type="Proteomes" id="UP001234798"/>
    </source>
</evidence>
<dbReference type="EMBL" id="CP132977">
    <property type="protein sequence ID" value="WMD24018.1"/>
    <property type="molecule type" value="Genomic_DNA"/>
</dbReference>
<accession>A0ABY9MBN2</accession>
<sequence length="243" mass="26777">MPGANNREFLRAFIPLVVEVTGQVYGAQTFQKLLRPLAPDRAPSSTTVQAELSAYRARQDGHPQAEKGGAQAMPRLHQIQLTAPDAAPARAGASRRSEDALNSAAELAALQQLEVERLRQRASEIESRADAAFRARDAAVADAVAARGELAGMQQAFRELQETVRQLTEGIQLTQERAAADNRANLLRVDAIRKETRDVEDKLRAAERTIAARDQALRNTNALVDSHRQQLNAMRRQLEDKSE</sequence>
<organism evidence="2 3">
    <name type="scientific">Achromobacter seleniivolatilans</name>
    <dbReference type="NCBI Taxonomy" id="3047478"/>
    <lineage>
        <taxon>Bacteria</taxon>
        <taxon>Pseudomonadati</taxon>
        <taxon>Pseudomonadota</taxon>
        <taxon>Betaproteobacteria</taxon>
        <taxon>Burkholderiales</taxon>
        <taxon>Alcaligenaceae</taxon>
        <taxon>Achromobacter</taxon>
    </lineage>
</organism>
<gene>
    <name evidence="2" type="ORF">RAS12_30770</name>
</gene>
<reference evidence="2 3" key="1">
    <citation type="submission" date="2023-08" db="EMBL/GenBank/DDBJ databases">
        <title>Achromobacter seleniivolatilans sp. nov., isolated from seleniferous soil.</title>
        <authorList>
            <person name="Zhang S."/>
            <person name="Li K."/>
            <person name="Peng J."/>
            <person name="Zhao Q."/>
            <person name="Wang H."/>
            <person name="Guo Y."/>
        </authorList>
    </citation>
    <scope>NUCLEOTIDE SEQUENCE [LARGE SCALE GENOMIC DNA]</scope>
    <source>
        <strain evidence="2 3">R39</strain>
        <plasmid evidence="2 3">unnamed</plasmid>
    </source>
</reference>
<evidence type="ECO:0000256" key="1">
    <source>
        <dbReference type="SAM" id="Coils"/>
    </source>
</evidence>
<protein>
    <recommendedName>
        <fullName evidence="4">KfrA N-terminal DNA-binding domain-containing protein</fullName>
    </recommendedName>
</protein>
<evidence type="ECO:0000313" key="2">
    <source>
        <dbReference type="EMBL" id="WMD24018.1"/>
    </source>
</evidence>
<evidence type="ECO:0008006" key="4">
    <source>
        <dbReference type="Google" id="ProtNLM"/>
    </source>
</evidence>
<feature type="coiled-coil region" evidence="1">
    <location>
        <begin position="101"/>
        <end position="237"/>
    </location>
</feature>
<proteinExistence type="predicted"/>
<keyword evidence="1" id="KW-0175">Coiled coil</keyword>
<dbReference type="Proteomes" id="UP001234798">
    <property type="component" value="Plasmid unnamed"/>
</dbReference>
<keyword evidence="3" id="KW-1185">Reference proteome</keyword>
<keyword evidence="2" id="KW-0614">Plasmid</keyword>
<geneLocation type="plasmid" evidence="2 3">
    <name>unnamed</name>
</geneLocation>
<dbReference type="RefSeq" id="WP_306952006.1">
    <property type="nucleotide sequence ID" value="NZ_CP132977.1"/>
</dbReference>